<organism evidence="1 2">
    <name type="scientific">Salix udensis</name>
    <dbReference type="NCBI Taxonomy" id="889485"/>
    <lineage>
        <taxon>Eukaryota</taxon>
        <taxon>Viridiplantae</taxon>
        <taxon>Streptophyta</taxon>
        <taxon>Embryophyta</taxon>
        <taxon>Tracheophyta</taxon>
        <taxon>Spermatophyta</taxon>
        <taxon>Magnoliopsida</taxon>
        <taxon>eudicotyledons</taxon>
        <taxon>Gunneridae</taxon>
        <taxon>Pentapetalae</taxon>
        <taxon>rosids</taxon>
        <taxon>fabids</taxon>
        <taxon>Malpighiales</taxon>
        <taxon>Salicaceae</taxon>
        <taxon>Saliceae</taxon>
        <taxon>Salix</taxon>
    </lineage>
</organism>
<keyword evidence="2" id="KW-1185">Reference proteome</keyword>
<proteinExistence type="predicted"/>
<comment type="caution">
    <text evidence="1">The sequence shown here is derived from an EMBL/GenBank/DDBJ whole genome shotgun (WGS) entry which is preliminary data.</text>
</comment>
<gene>
    <name evidence="1" type="ORF">OIU84_020140</name>
</gene>
<accession>A0AAD6L1V4</accession>
<dbReference type="AlphaFoldDB" id="A0AAD6L1V4"/>
<reference evidence="1 2" key="1">
    <citation type="journal article" date="2023" name="Int. J. Mol. Sci.">
        <title>De Novo Assembly and Annotation of 11 Diverse Shrub Willow (Salix) Genomes Reveals Novel Gene Organization in Sex-Linked Regions.</title>
        <authorList>
            <person name="Hyden B."/>
            <person name="Feng K."/>
            <person name="Yates T.B."/>
            <person name="Jawdy S."/>
            <person name="Cereghino C."/>
            <person name="Smart L.B."/>
            <person name="Muchero W."/>
        </authorList>
    </citation>
    <scope>NUCLEOTIDE SEQUENCE [LARGE SCALE GENOMIC DNA]</scope>
    <source>
        <tissue evidence="1">Shoot tip</tissue>
    </source>
</reference>
<evidence type="ECO:0000313" key="1">
    <source>
        <dbReference type="EMBL" id="KAJ6433050.1"/>
    </source>
</evidence>
<dbReference type="Proteomes" id="UP001162972">
    <property type="component" value="Chromosome 10"/>
</dbReference>
<evidence type="ECO:0000313" key="2">
    <source>
        <dbReference type="Proteomes" id="UP001162972"/>
    </source>
</evidence>
<sequence length="83" mass="9373">MFSPQKSSTFLHGTARQTASLEMDSRAIFRADSVPEDLIEKDEAHLKASVDNEKELSRTWMDAMRVGCANRVLKYRKGNTPPC</sequence>
<name>A0AAD6L1V4_9ROSI</name>
<dbReference type="EMBL" id="JAPFFJ010000003">
    <property type="protein sequence ID" value="KAJ6433050.1"/>
    <property type="molecule type" value="Genomic_DNA"/>
</dbReference>
<protein>
    <submittedName>
        <fullName evidence="1">Uncharacterized protein</fullName>
    </submittedName>
</protein>